<dbReference type="Proteomes" id="UP001177021">
    <property type="component" value="Unassembled WGS sequence"/>
</dbReference>
<reference evidence="1" key="1">
    <citation type="submission" date="2023-10" db="EMBL/GenBank/DDBJ databases">
        <authorList>
            <person name="Rodriguez Cubillos JULIANA M."/>
            <person name="De Vega J."/>
        </authorList>
    </citation>
    <scope>NUCLEOTIDE SEQUENCE</scope>
</reference>
<name>A0ACB0LJW2_TRIPR</name>
<keyword evidence="2" id="KW-1185">Reference proteome</keyword>
<comment type="caution">
    <text evidence="1">The sequence shown here is derived from an EMBL/GenBank/DDBJ whole genome shotgun (WGS) entry which is preliminary data.</text>
</comment>
<dbReference type="EMBL" id="CASHSV030000513">
    <property type="protein sequence ID" value="CAJ2668701.1"/>
    <property type="molecule type" value="Genomic_DNA"/>
</dbReference>
<accession>A0ACB0LJW2</accession>
<protein>
    <submittedName>
        <fullName evidence="1">Uncharacterized protein</fullName>
    </submittedName>
</protein>
<evidence type="ECO:0000313" key="2">
    <source>
        <dbReference type="Proteomes" id="UP001177021"/>
    </source>
</evidence>
<sequence>MKIVSWNIRGLGGLAKRQEVRKLVGHQHPLLLCLQETKLQSCDDIICSTLWGNSPHAFSFRPSVGASGGLLTLWDSTEVEVWSSESCENVLWCHGRFVRSGEEFYLANVYAPCDSGAKQVLWNSISVKIQALGRSRVCVCGDFNAVRSVDERRSVRDGYRSSDHIHFNRFIDENSLIDLPLCGRKFTWFKGDGRSMSRLDRFLLSGEWSLTWPNCTQVARMRGLSDHCPLVLAADEEDWGPRPSRMLKCWKDVPGYNLFVREKWNSFQFDGWGGFVLKEKLKGIKTALKEWHTAHTQNLPSRIESLKDRLAVLDEKGGEEVLTESELAEFYGVSSDIHSLSRLNASICWQQSRSRWLKEGDANTKYFHSVLASRRRGNAISTLQVDSTVVEGVAPIRHAVVSHFASHFKAVNVDRPGLDNLIFKRLQATEASSLVKPFSLDEVKAAVWDCDSYKSPGPDGINFGFIKDFWAEMQDDVMRFILEFHRNGRLTKGLNATFISLIPKVDSPQRLNDFRPISLVGSLYKILAKVLANRLRLVMGSVISASQTAFVKGRQILDGILIANEVVDEARKSKKELLLFKVDFEKAYDSVDWGYLDAVMGRMGFPTLWRKWIKECVCTATASVLVNGSPTDEFPLERGLRQGDPLSPFLFLMAAEGLHVLMEAMVERDLFTGYSVGEIAPVSVSHLQFADNTLLMGTKCWANVRALRAVLVLFESMSGLRVNFHKSLLVGVNIPDSWLGEAASVLCCKVGKIPFLYLGLPIGGDPRRLGFWEPVLDRLKNRLAGWRSRFLSFGGRLVLLKSVLTSLPVYALSFFKAPSGTISSIESILIKFFWGGSEDFRKISWISWKTICLRKEYGGLGVRQLREFNLALLGKWCWRMLVDREGLWFRVLAGRYGVERGRLCEGGARGSTWWREMTRIRDGGGELGGGWFREHVSRKVGDGSDTFFWTDPWVDGISLRERFGRLFDLAENKSALVAEMFMQGWGIGGAAWVWRRQLRAWEEELLGECQSLLLTLFLQDHVPDIWKWQSALDDVYTVRGAYQLLTTQDAVTLDDASGLIWHRQVPLKVSICAWRLLQDRLPTKANLVTRGILSEAAHHCVSGCGEVETAQHLFLSCSTFGVLWSLVSSWIGSSLVTAQTIPDHFVQFTYSAGGLRARRSFMQLIWLACVWVMWTERNSSLFRGSANTVHHMLDKIKTFSFRWLKATSSTLALNCHSWWSSPMLCLGFV</sequence>
<evidence type="ECO:0000313" key="1">
    <source>
        <dbReference type="EMBL" id="CAJ2668701.1"/>
    </source>
</evidence>
<gene>
    <name evidence="1" type="ORF">MILVUS5_LOCUS33054</name>
</gene>
<organism evidence="1 2">
    <name type="scientific">Trifolium pratense</name>
    <name type="common">Red clover</name>
    <dbReference type="NCBI Taxonomy" id="57577"/>
    <lineage>
        <taxon>Eukaryota</taxon>
        <taxon>Viridiplantae</taxon>
        <taxon>Streptophyta</taxon>
        <taxon>Embryophyta</taxon>
        <taxon>Tracheophyta</taxon>
        <taxon>Spermatophyta</taxon>
        <taxon>Magnoliopsida</taxon>
        <taxon>eudicotyledons</taxon>
        <taxon>Gunneridae</taxon>
        <taxon>Pentapetalae</taxon>
        <taxon>rosids</taxon>
        <taxon>fabids</taxon>
        <taxon>Fabales</taxon>
        <taxon>Fabaceae</taxon>
        <taxon>Papilionoideae</taxon>
        <taxon>50 kb inversion clade</taxon>
        <taxon>NPAAA clade</taxon>
        <taxon>Hologalegina</taxon>
        <taxon>IRL clade</taxon>
        <taxon>Trifolieae</taxon>
        <taxon>Trifolium</taxon>
    </lineage>
</organism>
<proteinExistence type="predicted"/>